<dbReference type="EMBL" id="QPEX01000037">
    <property type="protein sequence ID" value="RCS44005.1"/>
    <property type="molecule type" value="Genomic_DNA"/>
</dbReference>
<gene>
    <name evidence="3" type="ORF">DTL42_18655</name>
</gene>
<dbReference type="AlphaFoldDB" id="A0A368KN22"/>
<feature type="transmembrane region" description="Helical" evidence="1">
    <location>
        <begin position="201"/>
        <end position="218"/>
    </location>
</feature>
<evidence type="ECO:0000313" key="3">
    <source>
        <dbReference type="EMBL" id="RCS44005.1"/>
    </source>
</evidence>
<name>A0A368KN22_9BACT</name>
<proteinExistence type="predicted"/>
<dbReference type="Pfam" id="PF07589">
    <property type="entry name" value="PEP-CTERM"/>
    <property type="match status" value="1"/>
</dbReference>
<keyword evidence="1" id="KW-1133">Transmembrane helix</keyword>
<feature type="domain" description="Ice-binding protein C-terminal" evidence="2">
    <location>
        <begin position="195"/>
        <end position="214"/>
    </location>
</feature>
<organism evidence="3 4">
    <name type="scientific">Bremerella cremea</name>
    <dbReference type="NCBI Taxonomy" id="1031537"/>
    <lineage>
        <taxon>Bacteria</taxon>
        <taxon>Pseudomonadati</taxon>
        <taxon>Planctomycetota</taxon>
        <taxon>Planctomycetia</taxon>
        <taxon>Pirellulales</taxon>
        <taxon>Pirellulaceae</taxon>
        <taxon>Bremerella</taxon>
    </lineage>
</organism>
<protein>
    <submittedName>
        <fullName evidence="3">PEP-CTERM sorting domain-containing protein</fullName>
    </submittedName>
</protein>
<reference evidence="3 4" key="1">
    <citation type="submission" date="2018-07" db="EMBL/GenBank/DDBJ databases">
        <title>Comparative genomes isolates from brazilian mangrove.</title>
        <authorList>
            <person name="De Araujo J.E."/>
            <person name="Taketani R.G."/>
            <person name="Silva M.C.P."/>
            <person name="Lourenco M.V."/>
            <person name="Oliveira V.M."/>
            <person name="Andreote F.D."/>
        </authorList>
    </citation>
    <scope>NUCLEOTIDE SEQUENCE [LARGE SCALE GENOMIC DNA]</scope>
    <source>
        <strain evidence="3 4">HEX PRIS-MGV</strain>
    </source>
</reference>
<evidence type="ECO:0000259" key="2">
    <source>
        <dbReference type="Pfam" id="PF07589"/>
    </source>
</evidence>
<keyword evidence="1" id="KW-0812">Transmembrane</keyword>
<accession>A0A368KN22</accession>
<evidence type="ECO:0000256" key="1">
    <source>
        <dbReference type="SAM" id="Phobius"/>
    </source>
</evidence>
<dbReference type="Proteomes" id="UP000253562">
    <property type="component" value="Unassembled WGS sequence"/>
</dbReference>
<comment type="caution">
    <text evidence="3">The sequence shown here is derived from an EMBL/GenBank/DDBJ whole genome shotgun (WGS) entry which is preliminary data.</text>
</comment>
<sequence length="229" mass="24540">MQKRRRRFLSKFLKEYFMRRKWLSVLAVLVGLSLVTARTEAGMIAYDLDLQDAGGSMVTGTSSLAPPVSVAVGETLTLETSFFPDQHLKINGAGSTESLFLGLSENSTAFSSISDVTVTLLGFSGTNGASNTYIATLATSPGYGNMLGVVLSDFLNDDQIISFTGYKVEFKVNSLNPSPHSYQYGTLMATSAVVAVPEPSTYAMFGIGVLALGLGMFWKSRRQGEIAVA</sequence>
<dbReference type="InterPro" id="IPR013424">
    <property type="entry name" value="Ice-binding_C"/>
</dbReference>
<evidence type="ECO:0000313" key="4">
    <source>
        <dbReference type="Proteomes" id="UP000253562"/>
    </source>
</evidence>
<keyword evidence="1" id="KW-0472">Membrane</keyword>
<dbReference type="NCBIfam" id="TIGR02595">
    <property type="entry name" value="PEP_CTERM"/>
    <property type="match status" value="1"/>
</dbReference>